<accession>A0A438KKZ8</accession>
<dbReference type="PANTHER" id="PTHR24093">
    <property type="entry name" value="CATION TRANSPORTING ATPASE"/>
    <property type="match status" value="1"/>
</dbReference>
<proteinExistence type="predicted"/>
<dbReference type="PANTHER" id="PTHR24093:SF434">
    <property type="entry name" value="CALCIUM-TRANSPORTING ATPASE 13, PLASMA MEMBRANE-TYPE-RELATED"/>
    <property type="match status" value="1"/>
</dbReference>
<dbReference type="GO" id="GO:0000166">
    <property type="term" value="F:nucleotide binding"/>
    <property type="evidence" value="ECO:0007669"/>
    <property type="project" value="InterPro"/>
</dbReference>
<dbReference type="Gene3D" id="3.40.1110.10">
    <property type="entry name" value="Calcium-transporting ATPase, cytoplasmic domain N"/>
    <property type="match status" value="1"/>
</dbReference>
<dbReference type="Proteomes" id="UP000288805">
    <property type="component" value="Unassembled WGS sequence"/>
</dbReference>
<gene>
    <name evidence="2" type="primary">ACA13_12</name>
    <name evidence="2" type="ORF">CK203_001113</name>
</gene>
<sequence>MCSSYYDVSGSMKDLDDGDRMTFEQIIQGMAASSLHCIAFAHKHILEEENEIGVGLQKLKEDRLRLIGLVGIRDTCRPGERKAVEDCRWAGVNVSIITATQDWRMLTERHTGGTAGHGKWIRKWEMDLSHDSNGRKWIFPMTATTVKSESPDLSPPFPMIERSISGSFPSISHDSNGCNQCLIAIMWSLPKSSTTKNPLTVLITLGFTPTTTLVIQLNGQGIQPSSCRCRKRSK</sequence>
<keyword evidence="1" id="KW-0460">Magnesium</keyword>
<protein>
    <submittedName>
        <fullName evidence="2">Putative calcium-transporting ATPase 13, plasma membrane-type</fullName>
    </submittedName>
</protein>
<name>A0A438KKZ8_VITVI</name>
<dbReference type="AlphaFoldDB" id="A0A438KKZ8"/>
<dbReference type="InterPro" id="IPR023214">
    <property type="entry name" value="HAD_sf"/>
</dbReference>
<dbReference type="InterPro" id="IPR023299">
    <property type="entry name" value="ATPase_P-typ_cyto_dom_N"/>
</dbReference>
<dbReference type="Pfam" id="PF13246">
    <property type="entry name" value="Cation_ATPase"/>
    <property type="match status" value="1"/>
</dbReference>
<evidence type="ECO:0000313" key="3">
    <source>
        <dbReference type="Proteomes" id="UP000288805"/>
    </source>
</evidence>
<dbReference type="SUPFAM" id="SSF81660">
    <property type="entry name" value="Metal cation-transporting ATPase, ATP-binding domain N"/>
    <property type="match status" value="1"/>
</dbReference>
<organism evidence="2 3">
    <name type="scientific">Vitis vinifera</name>
    <name type="common">Grape</name>
    <dbReference type="NCBI Taxonomy" id="29760"/>
    <lineage>
        <taxon>Eukaryota</taxon>
        <taxon>Viridiplantae</taxon>
        <taxon>Streptophyta</taxon>
        <taxon>Embryophyta</taxon>
        <taxon>Tracheophyta</taxon>
        <taxon>Spermatophyta</taxon>
        <taxon>Magnoliopsida</taxon>
        <taxon>eudicotyledons</taxon>
        <taxon>Gunneridae</taxon>
        <taxon>Pentapetalae</taxon>
        <taxon>rosids</taxon>
        <taxon>Vitales</taxon>
        <taxon>Vitaceae</taxon>
        <taxon>Viteae</taxon>
        <taxon>Vitis</taxon>
    </lineage>
</organism>
<comment type="caution">
    <text evidence="2">The sequence shown here is derived from an EMBL/GenBank/DDBJ whole genome shotgun (WGS) entry which is preliminary data.</text>
</comment>
<dbReference type="EMBL" id="QGNW01000004">
    <property type="protein sequence ID" value="RVX21884.1"/>
    <property type="molecule type" value="Genomic_DNA"/>
</dbReference>
<reference evidence="2 3" key="1">
    <citation type="journal article" date="2018" name="PLoS Genet.">
        <title>Population sequencing reveals clonal diversity and ancestral inbreeding in the grapevine cultivar Chardonnay.</title>
        <authorList>
            <person name="Roach M.J."/>
            <person name="Johnson D.L."/>
            <person name="Bohlmann J."/>
            <person name="van Vuuren H.J."/>
            <person name="Jones S.J."/>
            <person name="Pretorius I.S."/>
            <person name="Schmidt S.A."/>
            <person name="Borneman A.R."/>
        </authorList>
    </citation>
    <scope>NUCLEOTIDE SEQUENCE [LARGE SCALE GENOMIC DNA]</scope>
    <source>
        <strain evidence="3">cv. Chardonnay</strain>
        <tissue evidence="2">Leaf</tissue>
    </source>
</reference>
<dbReference type="Gene3D" id="3.40.50.1000">
    <property type="entry name" value="HAD superfamily/HAD-like"/>
    <property type="match status" value="1"/>
</dbReference>
<evidence type="ECO:0000313" key="2">
    <source>
        <dbReference type="EMBL" id="RVX21884.1"/>
    </source>
</evidence>
<evidence type="ECO:0000256" key="1">
    <source>
        <dbReference type="ARBA" id="ARBA00022842"/>
    </source>
</evidence>